<name>A0A0P1IY98_9RHOB</name>
<evidence type="ECO:0000313" key="4">
    <source>
        <dbReference type="EMBL" id="CUK15109.1"/>
    </source>
</evidence>
<sequence>MLFSRNSSLSNRLFRAGVLAAALFVAACANNAPSTGVYDPYEAENRGTHEFNKDVDTYLVSPLSDGYGVATTHGVRDTIGRFSAHLALPNDVANDLLQAEFGDALHNTGRFAMNTIVGIGGLFDPAADIGLERRDTDFGETMHVWGMAEGPYVEMPFFGPSTSRDTVGFFVDVAMNPFVVIFQDPTQYIGIVAYVLDSMGTRYDYDTTVDSILYESADSYGQARSLYLQNRRFELGMSGEDVYLDPYSDPYSDPYEDF</sequence>
<feature type="signal peptide" evidence="3">
    <location>
        <begin position="1"/>
        <end position="31"/>
    </location>
</feature>
<dbReference type="PANTHER" id="PTHR30035:SF3">
    <property type="entry name" value="INTERMEMBRANE PHOSPHOLIPID TRANSPORT SYSTEM LIPOPROTEIN MLAA"/>
    <property type="match status" value="1"/>
</dbReference>
<dbReference type="GO" id="GO:0016020">
    <property type="term" value="C:membrane"/>
    <property type="evidence" value="ECO:0007669"/>
    <property type="project" value="InterPro"/>
</dbReference>
<dbReference type="AlphaFoldDB" id="A0A0P1IY98"/>
<evidence type="ECO:0000256" key="3">
    <source>
        <dbReference type="SAM" id="SignalP"/>
    </source>
</evidence>
<dbReference type="PROSITE" id="PS51257">
    <property type="entry name" value="PROKAR_LIPOPROTEIN"/>
    <property type="match status" value="1"/>
</dbReference>
<keyword evidence="5" id="KW-1185">Reference proteome</keyword>
<keyword evidence="2 3" id="KW-0732">Signal</keyword>
<dbReference type="Proteomes" id="UP000051870">
    <property type="component" value="Unassembled WGS sequence"/>
</dbReference>
<dbReference type="Pfam" id="PF04333">
    <property type="entry name" value="MlaA"/>
    <property type="match status" value="1"/>
</dbReference>
<evidence type="ECO:0000256" key="2">
    <source>
        <dbReference type="ARBA" id="ARBA00022729"/>
    </source>
</evidence>
<protein>
    <submittedName>
        <fullName evidence="4">Putative phospholipid-binding lipoprotein MlaA</fullName>
    </submittedName>
</protein>
<organism evidence="4 5">
    <name type="scientific">Shimia thalassica</name>
    <dbReference type="NCBI Taxonomy" id="1715693"/>
    <lineage>
        <taxon>Bacteria</taxon>
        <taxon>Pseudomonadati</taxon>
        <taxon>Pseudomonadota</taxon>
        <taxon>Alphaproteobacteria</taxon>
        <taxon>Rhodobacterales</taxon>
        <taxon>Roseobacteraceae</taxon>
    </lineage>
</organism>
<keyword evidence="4" id="KW-0449">Lipoprotein</keyword>
<evidence type="ECO:0000313" key="5">
    <source>
        <dbReference type="Proteomes" id="UP000051870"/>
    </source>
</evidence>
<reference evidence="5" key="1">
    <citation type="submission" date="2015-09" db="EMBL/GenBank/DDBJ databases">
        <authorList>
            <person name="Rodrigo-Torres Lidia"/>
            <person name="Arahal R.David."/>
        </authorList>
    </citation>
    <scope>NUCLEOTIDE SEQUENCE [LARGE SCALE GENOMIC DNA]</scope>
    <source>
        <strain evidence="5">CECT 7735</strain>
    </source>
</reference>
<gene>
    <name evidence="4" type="primary">mlaA</name>
    <name evidence="4" type="ORF">PH7735_04006</name>
</gene>
<comment type="similarity">
    <text evidence="1">Belongs to the MlaA family.</text>
</comment>
<dbReference type="STRING" id="1715693.PH7735_04006"/>
<feature type="chain" id="PRO_5006065750" evidence="3">
    <location>
        <begin position="32"/>
        <end position="258"/>
    </location>
</feature>
<accession>A0A0P1IY98</accession>
<dbReference type="PRINTS" id="PR01805">
    <property type="entry name" value="VACJLIPOPROT"/>
</dbReference>
<evidence type="ECO:0000256" key="1">
    <source>
        <dbReference type="ARBA" id="ARBA00010634"/>
    </source>
</evidence>
<dbReference type="GO" id="GO:0120010">
    <property type="term" value="P:intermembrane phospholipid transfer"/>
    <property type="evidence" value="ECO:0007669"/>
    <property type="project" value="TreeGrafter"/>
</dbReference>
<dbReference type="EMBL" id="CYTW01000007">
    <property type="protein sequence ID" value="CUK15109.1"/>
    <property type="molecule type" value="Genomic_DNA"/>
</dbReference>
<dbReference type="InterPro" id="IPR007428">
    <property type="entry name" value="MlaA"/>
</dbReference>
<proteinExistence type="inferred from homology"/>
<dbReference type="PANTHER" id="PTHR30035">
    <property type="entry name" value="LIPOPROTEIN VACJ-RELATED"/>
    <property type="match status" value="1"/>
</dbReference>